<evidence type="ECO:0000313" key="6">
    <source>
        <dbReference type="Proteomes" id="UP000063789"/>
    </source>
</evidence>
<dbReference type="GO" id="GO:0003700">
    <property type="term" value="F:DNA-binding transcription factor activity"/>
    <property type="evidence" value="ECO:0007669"/>
    <property type="project" value="TreeGrafter"/>
</dbReference>
<dbReference type="OrthoDB" id="116659at2"/>
<dbReference type="PANTHER" id="PTHR30055">
    <property type="entry name" value="HTH-TYPE TRANSCRIPTIONAL REGULATOR RUTR"/>
    <property type="match status" value="1"/>
</dbReference>
<keyword evidence="2" id="KW-0238">DNA-binding</keyword>
<dbReference type="PANTHER" id="PTHR30055:SF234">
    <property type="entry name" value="HTH-TYPE TRANSCRIPTIONAL REGULATOR BETI"/>
    <property type="match status" value="1"/>
</dbReference>
<organism evidence="5 6">
    <name type="scientific">Gordonia phthalatica</name>
    <dbReference type="NCBI Taxonomy" id="1136941"/>
    <lineage>
        <taxon>Bacteria</taxon>
        <taxon>Bacillati</taxon>
        <taxon>Actinomycetota</taxon>
        <taxon>Actinomycetes</taxon>
        <taxon>Mycobacteriales</taxon>
        <taxon>Gordoniaceae</taxon>
        <taxon>Gordonia</taxon>
    </lineage>
</organism>
<dbReference type="STRING" id="1136941.ACH46_08755"/>
<evidence type="ECO:0000256" key="3">
    <source>
        <dbReference type="ARBA" id="ARBA00023163"/>
    </source>
</evidence>
<proteinExistence type="predicted"/>
<dbReference type="InterPro" id="IPR009057">
    <property type="entry name" value="Homeodomain-like_sf"/>
</dbReference>
<dbReference type="Pfam" id="PF00440">
    <property type="entry name" value="TetR_N"/>
    <property type="match status" value="1"/>
</dbReference>
<gene>
    <name evidence="5" type="ORF">ACH46_08755</name>
</gene>
<evidence type="ECO:0000256" key="1">
    <source>
        <dbReference type="ARBA" id="ARBA00023015"/>
    </source>
</evidence>
<dbReference type="EMBL" id="CP011853">
    <property type="protein sequence ID" value="ALG84568.1"/>
    <property type="molecule type" value="Genomic_DNA"/>
</dbReference>
<dbReference type="KEGG" id="goq:ACH46_08755"/>
<dbReference type="AlphaFoldDB" id="A0A0N9MQF5"/>
<dbReference type="InterPro" id="IPR050109">
    <property type="entry name" value="HTH-type_TetR-like_transc_reg"/>
</dbReference>
<name>A0A0N9MQF5_9ACTN</name>
<dbReference type="GO" id="GO:0000976">
    <property type="term" value="F:transcription cis-regulatory region binding"/>
    <property type="evidence" value="ECO:0007669"/>
    <property type="project" value="TreeGrafter"/>
</dbReference>
<evidence type="ECO:0000313" key="5">
    <source>
        <dbReference type="EMBL" id="ALG84568.1"/>
    </source>
</evidence>
<dbReference type="Gene3D" id="1.10.357.10">
    <property type="entry name" value="Tetracycline Repressor, domain 2"/>
    <property type="match status" value="1"/>
</dbReference>
<reference evidence="6" key="1">
    <citation type="submission" date="2015-06" db="EMBL/GenBank/DDBJ databases">
        <title>Complete genome sequence and metabolic analysis of phthalate degradation pathway in Gordonia sp. QH-11.</title>
        <authorList>
            <person name="Jin D."/>
            <person name="Kong X."/>
            <person name="Bai Z."/>
        </authorList>
    </citation>
    <scope>NUCLEOTIDE SEQUENCE [LARGE SCALE GENOMIC DNA]</scope>
    <source>
        <strain evidence="6">QH-11</strain>
    </source>
</reference>
<evidence type="ECO:0000256" key="2">
    <source>
        <dbReference type="ARBA" id="ARBA00023125"/>
    </source>
</evidence>
<dbReference type="RefSeq" id="WP_082399514.1">
    <property type="nucleotide sequence ID" value="NZ_CP011853.1"/>
</dbReference>
<dbReference type="SUPFAM" id="SSF46689">
    <property type="entry name" value="Homeodomain-like"/>
    <property type="match status" value="1"/>
</dbReference>
<protein>
    <recommendedName>
        <fullName evidence="4">HTH tetR-type domain-containing protein</fullName>
    </recommendedName>
</protein>
<evidence type="ECO:0000259" key="4">
    <source>
        <dbReference type="Pfam" id="PF00440"/>
    </source>
</evidence>
<dbReference type="Proteomes" id="UP000063789">
    <property type="component" value="Chromosome"/>
</dbReference>
<sequence length="197" mass="20905">MFNEQVQSTRVEQRERTRMSVIAAAQTLFRREGFRGTTIRGIAAEAGVSVGTVMGVGDKDALLLACYDRWIGQVHAAGDGNRAHDDGLAVPQRIGEVIAPFVSLFGGDLELAREYGSILARGTHRTEVFTSLAVALNDAFIGVYRDAGLGERAAAAGRATYLAYLGLLMSTSATGSDMSGFREQLEDVAAALMGADS</sequence>
<feature type="domain" description="HTH tetR-type" evidence="4">
    <location>
        <begin position="22"/>
        <end position="54"/>
    </location>
</feature>
<reference evidence="5 6" key="2">
    <citation type="journal article" date="2017" name="Int. J. Syst. Evol. Microbiol.">
        <title>Gordonia phthalatica sp. nov., a di-n-butyl phthalate-degrading bacterium isolated from activated sludge.</title>
        <authorList>
            <person name="Jin D."/>
            <person name="Kong X."/>
            <person name="Jia M."/>
            <person name="Yu X."/>
            <person name="Wang X."/>
            <person name="Zhuang X."/>
            <person name="Deng Y."/>
            <person name="Bai Z."/>
        </authorList>
    </citation>
    <scope>NUCLEOTIDE SEQUENCE [LARGE SCALE GENOMIC DNA]</scope>
    <source>
        <strain evidence="5 6">QH-11</strain>
    </source>
</reference>
<dbReference type="InterPro" id="IPR001647">
    <property type="entry name" value="HTH_TetR"/>
</dbReference>
<accession>A0A0N9MQF5</accession>
<dbReference type="PATRIC" id="fig|1136941.3.peg.1782"/>
<keyword evidence="3" id="KW-0804">Transcription</keyword>
<keyword evidence="6" id="KW-1185">Reference proteome</keyword>
<keyword evidence="1" id="KW-0805">Transcription regulation</keyword>